<evidence type="ECO:0000256" key="9">
    <source>
        <dbReference type="ARBA" id="ARBA00022806"/>
    </source>
</evidence>
<dbReference type="FunCoup" id="A0A7M7HDR3">
    <property type="interactions" value="148"/>
</dbReference>
<dbReference type="SMART" id="SM00487">
    <property type="entry name" value="DEXDc"/>
    <property type="match status" value="1"/>
</dbReference>
<dbReference type="InterPro" id="IPR038557">
    <property type="entry name" value="RLR_C_sf"/>
</dbReference>
<evidence type="ECO:0000259" key="16">
    <source>
        <dbReference type="PROSITE" id="PS51192"/>
    </source>
</evidence>
<dbReference type="GO" id="GO:0016787">
    <property type="term" value="F:hydrolase activity"/>
    <property type="evidence" value="ECO:0007669"/>
    <property type="project" value="UniProtKB-KW"/>
</dbReference>
<feature type="domain" description="Helicase C-terminal" evidence="17">
    <location>
        <begin position="392"/>
        <end position="548"/>
    </location>
</feature>
<dbReference type="GO" id="GO:0003677">
    <property type="term" value="F:DNA binding"/>
    <property type="evidence" value="ECO:0007669"/>
    <property type="project" value="InterPro"/>
</dbReference>
<dbReference type="Pfam" id="PF04851">
    <property type="entry name" value="ResIII"/>
    <property type="match status" value="1"/>
</dbReference>
<evidence type="ECO:0000256" key="1">
    <source>
        <dbReference type="ARBA" id="ARBA00004496"/>
    </source>
</evidence>
<keyword evidence="5" id="KW-0399">Innate immunity</keyword>
<evidence type="ECO:0000256" key="10">
    <source>
        <dbReference type="ARBA" id="ARBA00022833"/>
    </source>
</evidence>
<evidence type="ECO:0000313" key="20">
    <source>
        <dbReference type="Proteomes" id="UP000007110"/>
    </source>
</evidence>
<dbReference type="OrthoDB" id="416741at2759"/>
<dbReference type="GO" id="GO:0003724">
    <property type="term" value="F:RNA helicase activity"/>
    <property type="evidence" value="ECO:0007669"/>
    <property type="project" value="UniProtKB-EC"/>
</dbReference>
<dbReference type="PROSITE" id="PS51789">
    <property type="entry name" value="RLR_CTR"/>
    <property type="match status" value="1"/>
</dbReference>
<evidence type="ECO:0000256" key="2">
    <source>
        <dbReference type="ARBA" id="ARBA00006866"/>
    </source>
</evidence>
<dbReference type="InterPro" id="IPR041204">
    <property type="entry name" value="RIG-I-like_C"/>
</dbReference>
<dbReference type="InterPro" id="IPR021673">
    <property type="entry name" value="RLR_CTR"/>
</dbReference>
<evidence type="ECO:0000256" key="4">
    <source>
        <dbReference type="ARBA" id="ARBA00022490"/>
    </source>
</evidence>
<dbReference type="PROSITE" id="PS51194">
    <property type="entry name" value="HELICASE_CTER"/>
    <property type="match status" value="1"/>
</dbReference>
<keyword evidence="20" id="KW-1185">Reference proteome</keyword>
<protein>
    <recommendedName>
        <fullName evidence="3">RNA helicase</fullName>
        <ecNumber evidence="3">3.6.4.13</ecNumber>
    </recommendedName>
</protein>
<dbReference type="GO" id="GO:0008270">
    <property type="term" value="F:zinc ion binding"/>
    <property type="evidence" value="ECO:0000318"/>
    <property type="project" value="GO_Central"/>
</dbReference>
<dbReference type="GO" id="GO:0051607">
    <property type="term" value="P:defense response to virus"/>
    <property type="evidence" value="ECO:0007669"/>
    <property type="project" value="UniProtKB-KW"/>
</dbReference>
<keyword evidence="14" id="KW-0051">Antiviral defense</keyword>
<keyword evidence="6" id="KW-0479">Metal-binding</keyword>
<accession>A0A7M7HDR3</accession>
<feature type="domain" description="Helicase ATP-binding" evidence="16">
    <location>
        <begin position="35"/>
        <end position="219"/>
    </location>
</feature>
<dbReference type="SUPFAM" id="SSF52540">
    <property type="entry name" value="P-loop containing nucleoside triphosphate hydrolases"/>
    <property type="match status" value="1"/>
</dbReference>
<evidence type="ECO:0000256" key="14">
    <source>
        <dbReference type="ARBA" id="ARBA00023118"/>
    </source>
</evidence>
<evidence type="ECO:0000256" key="15">
    <source>
        <dbReference type="ARBA" id="ARBA00049390"/>
    </source>
</evidence>
<dbReference type="Gene3D" id="1.20.1320.30">
    <property type="match status" value="1"/>
</dbReference>
<comment type="catalytic activity">
    <reaction evidence="15">
        <text>ATP + H2O = ADP + phosphate + H(+)</text>
        <dbReference type="Rhea" id="RHEA:13065"/>
        <dbReference type="ChEBI" id="CHEBI:15377"/>
        <dbReference type="ChEBI" id="CHEBI:15378"/>
        <dbReference type="ChEBI" id="CHEBI:30616"/>
        <dbReference type="ChEBI" id="CHEBI:43474"/>
        <dbReference type="ChEBI" id="CHEBI:456216"/>
        <dbReference type="EC" id="3.6.4.13"/>
    </reaction>
    <physiologicalReaction direction="left-to-right" evidence="15">
        <dbReference type="Rhea" id="RHEA:13066"/>
    </physiologicalReaction>
</comment>
<dbReference type="PROSITE" id="PS51192">
    <property type="entry name" value="HELICASE_ATP_BIND_1"/>
    <property type="match status" value="1"/>
</dbReference>
<evidence type="ECO:0000256" key="5">
    <source>
        <dbReference type="ARBA" id="ARBA00022588"/>
    </source>
</evidence>
<dbReference type="Pfam" id="PF11648">
    <property type="entry name" value="RIG-I_C-RD"/>
    <property type="match status" value="1"/>
</dbReference>
<dbReference type="KEGG" id="spu:575036"/>
<evidence type="ECO:0000256" key="12">
    <source>
        <dbReference type="ARBA" id="ARBA00022859"/>
    </source>
</evidence>
<reference evidence="19" key="2">
    <citation type="submission" date="2021-01" db="UniProtKB">
        <authorList>
            <consortium name="EnsemblMetazoa"/>
        </authorList>
    </citation>
    <scope>IDENTIFICATION</scope>
</reference>
<feature type="domain" description="RLR CTR" evidence="18">
    <location>
        <begin position="576"/>
        <end position="703"/>
    </location>
</feature>
<dbReference type="Pfam" id="PF00271">
    <property type="entry name" value="Helicase_C"/>
    <property type="match status" value="1"/>
</dbReference>
<dbReference type="InParanoid" id="A0A7M7HDR3"/>
<dbReference type="GO" id="GO:0003727">
    <property type="term" value="F:single-stranded RNA binding"/>
    <property type="evidence" value="ECO:0000318"/>
    <property type="project" value="GO_Central"/>
</dbReference>
<dbReference type="InterPro" id="IPR014001">
    <property type="entry name" value="Helicase_ATP-bd"/>
</dbReference>
<dbReference type="AlphaFoldDB" id="A0A7M7HDR3"/>
<dbReference type="EnsemblMetazoa" id="XM_011667472">
    <property type="protein sequence ID" value="XP_011665774"/>
    <property type="gene ID" value="LOC575036"/>
</dbReference>
<dbReference type="CDD" id="cd15804">
    <property type="entry name" value="RLR_C"/>
    <property type="match status" value="1"/>
</dbReference>
<sequence>MISGNVEDIPVVENVCPPSDEAVELKLRDYQEEVLTPALKGQNAMVVLPTGTGKTEVAIALISRRFLARNPVGATNHRRQKSVFVVNKVPLVKQQKDRCLKYLRGKCKVAGVSGVESNRVPLNSVIDSNDITVLTAQVLVDALKDDNIKLKLSDIALLVIDECHHCQKSNPYNVLMAMYRDLKLNSPELPRPQILGLTASPGVGNSKNTVQAERYITKLCANLDCRISRPKIYADQLNARSSSPQEIPIITKGRPIEDPFFHEISVIMGRIEDKIVEGGRALVEENDEFAKMVSRRGTQIYEQGVVKLEEKIQQTIENGNGIWELMTCVNYLRDLHAISYMEDYINEKEERNPSGSADMILRNMFRDKLETLNRNANLPASINPVLNELDKQLKKEYAENEDSSSIIFTKTRALAKALVKWLNKDPDLNHTKAEIFIGSGNQGMTSTEQNRILQLFRDKKCRILVATSVAEEGLDITNCNMVFSYNYVTSDIGYVQTKGRIRADCNGKMFVIVNSDLQLQDLELKTIIRVEMMNEAVQSIADFTLDDQEAFDDQIRKEQENDQKKRQRENDLARDIKANKVEKSGIVLHCKNCSEEACSLDDIRCIEDQHHVVTNDLFLDKIDLCNPTKKRLSDDKFRPLKDIHCGNCPYKWGTMMKYQKQDFPLIAVKNFRLMDDKGNKFLYKKWTDVPFAIRSIDMDDLGKQDPEGVQEKGEFEEDDVYIDYQTPYSDPVSDGKLNTLAAHVPHEKYNDLSCKLGIGYNQASTILHNPGSTYQKATRECLSIWKNKTGGSFTELKKIFNDVELGGVWMEHMN</sequence>
<evidence type="ECO:0000256" key="6">
    <source>
        <dbReference type="ARBA" id="ARBA00022723"/>
    </source>
</evidence>
<keyword evidence="10" id="KW-0862">Zinc</keyword>
<evidence type="ECO:0000256" key="13">
    <source>
        <dbReference type="ARBA" id="ARBA00022884"/>
    </source>
</evidence>
<dbReference type="GO" id="GO:0045087">
    <property type="term" value="P:innate immune response"/>
    <property type="evidence" value="ECO:0007669"/>
    <property type="project" value="UniProtKB-KW"/>
</dbReference>
<dbReference type="InterPro" id="IPR027417">
    <property type="entry name" value="P-loop_NTPase"/>
</dbReference>
<evidence type="ECO:0000313" key="19">
    <source>
        <dbReference type="EnsemblMetazoa" id="XP_011665774"/>
    </source>
</evidence>
<keyword evidence="12" id="KW-0391">Immunity</keyword>
<evidence type="ECO:0000256" key="8">
    <source>
        <dbReference type="ARBA" id="ARBA00022801"/>
    </source>
</evidence>
<reference evidence="20" key="1">
    <citation type="submission" date="2015-02" db="EMBL/GenBank/DDBJ databases">
        <title>Genome sequencing for Strongylocentrotus purpuratus.</title>
        <authorList>
            <person name="Murali S."/>
            <person name="Liu Y."/>
            <person name="Vee V."/>
            <person name="English A."/>
            <person name="Wang M."/>
            <person name="Skinner E."/>
            <person name="Han Y."/>
            <person name="Muzny D.M."/>
            <person name="Worley K.C."/>
            <person name="Gibbs R.A."/>
        </authorList>
    </citation>
    <scope>NUCLEOTIDE SEQUENCE</scope>
</reference>
<name>A0A7M7HDR3_STRPU</name>
<keyword evidence="13" id="KW-0694">RNA-binding</keyword>
<dbReference type="OMA" id="TIIRVEM"/>
<keyword evidence="8" id="KW-0378">Hydrolase</keyword>
<evidence type="ECO:0000256" key="3">
    <source>
        <dbReference type="ARBA" id="ARBA00012552"/>
    </source>
</evidence>
<evidence type="ECO:0000259" key="18">
    <source>
        <dbReference type="PROSITE" id="PS51789"/>
    </source>
</evidence>
<organism evidence="19 20">
    <name type="scientific">Strongylocentrotus purpuratus</name>
    <name type="common">Purple sea urchin</name>
    <dbReference type="NCBI Taxonomy" id="7668"/>
    <lineage>
        <taxon>Eukaryota</taxon>
        <taxon>Metazoa</taxon>
        <taxon>Echinodermata</taxon>
        <taxon>Eleutherozoa</taxon>
        <taxon>Echinozoa</taxon>
        <taxon>Echinoidea</taxon>
        <taxon>Euechinoidea</taxon>
        <taxon>Echinacea</taxon>
        <taxon>Camarodonta</taxon>
        <taxon>Echinidea</taxon>
        <taxon>Strongylocentrotidae</taxon>
        <taxon>Strongylocentrotus</taxon>
    </lineage>
</organism>
<dbReference type="GO" id="GO:0005737">
    <property type="term" value="C:cytoplasm"/>
    <property type="evidence" value="ECO:0000318"/>
    <property type="project" value="GO_Central"/>
</dbReference>
<dbReference type="InterPro" id="IPR006935">
    <property type="entry name" value="Helicase/UvrB_N"/>
</dbReference>
<evidence type="ECO:0000256" key="7">
    <source>
        <dbReference type="ARBA" id="ARBA00022741"/>
    </source>
</evidence>
<dbReference type="GO" id="GO:0003725">
    <property type="term" value="F:double-stranded RNA binding"/>
    <property type="evidence" value="ECO:0000318"/>
    <property type="project" value="GO_Central"/>
</dbReference>
<comment type="subcellular location">
    <subcellularLocation>
        <location evidence="1">Cytoplasm</location>
    </subcellularLocation>
</comment>
<dbReference type="Gene3D" id="2.170.150.30">
    <property type="entry name" value="RIG-I-like receptor, C-terminal regulatory domain"/>
    <property type="match status" value="1"/>
</dbReference>
<dbReference type="Gene3D" id="3.40.50.300">
    <property type="entry name" value="P-loop containing nucleotide triphosphate hydrolases"/>
    <property type="match status" value="2"/>
</dbReference>
<dbReference type="GeneID" id="575036"/>
<dbReference type="InterPro" id="IPR001650">
    <property type="entry name" value="Helicase_C-like"/>
</dbReference>
<evidence type="ECO:0000256" key="11">
    <source>
        <dbReference type="ARBA" id="ARBA00022840"/>
    </source>
</evidence>
<dbReference type="EC" id="3.6.4.13" evidence="3"/>
<dbReference type="GO" id="GO:0005524">
    <property type="term" value="F:ATP binding"/>
    <property type="evidence" value="ECO:0007669"/>
    <property type="project" value="UniProtKB-KW"/>
</dbReference>
<keyword evidence="9" id="KW-0347">Helicase</keyword>
<evidence type="ECO:0000259" key="17">
    <source>
        <dbReference type="PROSITE" id="PS51194"/>
    </source>
</evidence>
<dbReference type="SMART" id="SM00490">
    <property type="entry name" value="HELICc"/>
    <property type="match status" value="1"/>
</dbReference>
<comment type="similarity">
    <text evidence="2">Belongs to the helicase family. RLR subfamily.</text>
</comment>
<proteinExistence type="inferred from homology"/>
<dbReference type="Proteomes" id="UP000007110">
    <property type="component" value="Unassembled WGS sequence"/>
</dbReference>
<dbReference type="RefSeq" id="XP_011665774.1">
    <property type="nucleotide sequence ID" value="XM_011667472.1"/>
</dbReference>
<dbReference type="InterPro" id="IPR051363">
    <property type="entry name" value="RLR_Helicase"/>
</dbReference>
<keyword evidence="4" id="KW-0963">Cytoplasm</keyword>
<dbReference type="PANTHER" id="PTHR14074:SF16">
    <property type="entry name" value="ANTIVIRAL INNATE IMMUNE RESPONSE RECEPTOR RIG-I"/>
    <property type="match status" value="1"/>
</dbReference>
<dbReference type="Pfam" id="PF18119">
    <property type="entry name" value="RIG-I_C"/>
    <property type="match status" value="1"/>
</dbReference>
<keyword evidence="7" id="KW-0547">Nucleotide-binding</keyword>
<dbReference type="PANTHER" id="PTHR14074">
    <property type="entry name" value="HELICASE WITH DEATH DOMAIN-RELATED"/>
    <property type="match status" value="1"/>
</dbReference>
<keyword evidence="11" id="KW-0067">ATP-binding</keyword>